<dbReference type="Pfam" id="PF20256">
    <property type="entry name" value="MoCoBD_2"/>
    <property type="match status" value="1"/>
</dbReference>
<keyword evidence="2" id="KW-0560">Oxidoreductase</keyword>
<dbReference type="Gene3D" id="3.90.1170.50">
    <property type="entry name" value="Aldehyde oxidase/xanthine dehydrogenase, a/b hammerhead"/>
    <property type="match status" value="1"/>
</dbReference>
<proteinExistence type="predicted"/>
<dbReference type="InterPro" id="IPR008274">
    <property type="entry name" value="AldOxase/xan_DH_MoCoBD1"/>
</dbReference>
<evidence type="ECO:0000259" key="3">
    <source>
        <dbReference type="SMART" id="SM01008"/>
    </source>
</evidence>
<dbReference type="InterPro" id="IPR046867">
    <property type="entry name" value="AldOxase/xan_DH_MoCoBD2"/>
</dbReference>
<protein>
    <submittedName>
        <fullName evidence="4">Xanthine dehydrogenase family protein molybdopterin-binding subunit</fullName>
    </submittedName>
</protein>
<reference evidence="4 5" key="1">
    <citation type="submission" date="2018-09" db="EMBL/GenBank/DDBJ databases">
        <title>Mesorhizobium carmichaelinearum sp. nov. isolated from Carmichaelinea spp. root nodules in New Zealand.</title>
        <authorList>
            <person name="De Meyer S.E."/>
        </authorList>
    </citation>
    <scope>NUCLEOTIDE SEQUENCE [LARGE SCALE GENOMIC DNA]</scope>
    <source>
        <strain evidence="4 5">ICMP19557</strain>
    </source>
</reference>
<dbReference type="OrthoDB" id="9758509at2"/>
<evidence type="ECO:0000313" key="4">
    <source>
        <dbReference type="EMBL" id="RJT40659.1"/>
    </source>
</evidence>
<dbReference type="SUPFAM" id="SSF54665">
    <property type="entry name" value="CO dehydrogenase molybdoprotein N-domain-like"/>
    <property type="match status" value="1"/>
</dbReference>
<keyword evidence="5" id="KW-1185">Reference proteome</keyword>
<dbReference type="InterPro" id="IPR016208">
    <property type="entry name" value="Ald_Oxase/xanthine_DH-like"/>
</dbReference>
<dbReference type="SMART" id="SM01008">
    <property type="entry name" value="Ald_Xan_dh_C"/>
    <property type="match status" value="1"/>
</dbReference>
<dbReference type="InterPro" id="IPR000674">
    <property type="entry name" value="Ald_Oxase/Xan_DH_a/b"/>
</dbReference>
<keyword evidence="1" id="KW-0500">Molybdenum</keyword>
<dbReference type="Pfam" id="PF01315">
    <property type="entry name" value="Ald_Xan_dh_C"/>
    <property type="match status" value="1"/>
</dbReference>
<dbReference type="InterPro" id="IPR036856">
    <property type="entry name" value="Ald_Oxase/Xan_DH_a/b_sf"/>
</dbReference>
<dbReference type="Proteomes" id="UP000272706">
    <property type="component" value="Unassembled WGS sequence"/>
</dbReference>
<gene>
    <name evidence="4" type="ORF">D3227_08910</name>
</gene>
<dbReference type="InterPro" id="IPR037165">
    <property type="entry name" value="AldOxase/xan_DH_Mopterin-bd_sf"/>
</dbReference>
<feature type="domain" description="Aldehyde oxidase/xanthine dehydrogenase a/b hammerhead" evidence="3">
    <location>
        <begin position="29"/>
        <end position="137"/>
    </location>
</feature>
<dbReference type="Gene3D" id="3.30.365.10">
    <property type="entry name" value="Aldehyde oxidase/xanthine dehydrogenase, molybdopterin binding domain"/>
    <property type="match status" value="4"/>
</dbReference>
<sequence length="754" mass="80301">MNFDPRYLDRNFTSVGTRPIRPDGVDKVTGRARYGADFNMAGQLVGRVLRSPHAHATIRKIDTSKAEKLAGVKAVITAADLPDLTDGDAAMYDILDNCMARNKALYDGHAVAAVAAVDARTARQALKLIEVDYEVLPHVTDVDEAMKHSAPLINEATFTEGLEEKPVKPSNVTKRSQFGHGDVHQGFGHADFIVERSFKTEQTHQGYIEPHACVASVSSDGTADLWVCTQGHFVYRQHCAQLLGMEASKLRVTSSEIGGGFGGKTHVWAEPVALALSRKAGRPVKLVMTRDEVFRASGPTSATSIDIRIGARKDGTITAAEATLRYSSGPYAGTWAEIGAMTAFACYRLDNVKTVGYEVLVNRPKTAAYRAPSAPMAAFAVESAIDELAKEIGMDAVEFRIRNAAQEGTRSSYGPVYGPIGIGPTLEAVKNHPHMKAPLGKNQGRGMACGFWFNFGGQTCTDLNIGMDGSVSLAVGTVDVGGSRASLSLVAAEELGIAYEQVKAVVADTSSLGYNDMTDGSRGTFSSSMATISAARNAIKVLRERAAQMWDIPVDDVVWEKGHAIAKGEKHGNLGRLSLKEIATASGKTGGPIAGHSELVADGAGVSFATHICDIEVDPETGATRVLRYTVVQDAGKAVHPTYVEGQYQGGAAQGIGWALNEEYIYGKDGRLQNPGFLDYRIPVCSDLPMIDTQILEIPNPNHPYGVRGVGETSIVPPLAAIANAVSNAVGVRMTHIPMSPPRILAALEAEQAG</sequence>
<comment type="caution">
    <text evidence="4">The sequence shown here is derived from an EMBL/GenBank/DDBJ whole genome shotgun (WGS) entry which is preliminary data.</text>
</comment>
<dbReference type="RefSeq" id="WP_120013748.1">
    <property type="nucleotide sequence ID" value="NZ_QZWZ01000005.1"/>
</dbReference>
<evidence type="ECO:0000256" key="1">
    <source>
        <dbReference type="ARBA" id="ARBA00022505"/>
    </source>
</evidence>
<accession>A0A3A5KVQ5</accession>
<dbReference type="PANTHER" id="PTHR11908">
    <property type="entry name" value="XANTHINE DEHYDROGENASE"/>
    <property type="match status" value="1"/>
</dbReference>
<dbReference type="PANTHER" id="PTHR11908:SF132">
    <property type="entry name" value="ALDEHYDE OXIDASE 1-RELATED"/>
    <property type="match status" value="1"/>
</dbReference>
<evidence type="ECO:0000256" key="2">
    <source>
        <dbReference type="ARBA" id="ARBA00023002"/>
    </source>
</evidence>
<name>A0A3A5KVQ5_9HYPH</name>
<dbReference type="EMBL" id="QZWZ01000005">
    <property type="protein sequence ID" value="RJT40659.1"/>
    <property type="molecule type" value="Genomic_DNA"/>
</dbReference>
<dbReference type="GO" id="GO:0005506">
    <property type="term" value="F:iron ion binding"/>
    <property type="evidence" value="ECO:0007669"/>
    <property type="project" value="InterPro"/>
</dbReference>
<dbReference type="Pfam" id="PF02738">
    <property type="entry name" value="MoCoBD_1"/>
    <property type="match status" value="1"/>
</dbReference>
<dbReference type="SUPFAM" id="SSF56003">
    <property type="entry name" value="Molybdenum cofactor-binding domain"/>
    <property type="match status" value="1"/>
</dbReference>
<dbReference type="GO" id="GO:0016491">
    <property type="term" value="F:oxidoreductase activity"/>
    <property type="evidence" value="ECO:0007669"/>
    <property type="project" value="UniProtKB-KW"/>
</dbReference>
<dbReference type="AlphaFoldDB" id="A0A3A5KVQ5"/>
<organism evidence="4 5">
    <name type="scientific">Mesorhizobium waimense</name>
    <dbReference type="NCBI Taxonomy" id="1300307"/>
    <lineage>
        <taxon>Bacteria</taxon>
        <taxon>Pseudomonadati</taxon>
        <taxon>Pseudomonadota</taxon>
        <taxon>Alphaproteobacteria</taxon>
        <taxon>Hyphomicrobiales</taxon>
        <taxon>Phyllobacteriaceae</taxon>
        <taxon>Mesorhizobium</taxon>
    </lineage>
</organism>
<evidence type="ECO:0000313" key="5">
    <source>
        <dbReference type="Proteomes" id="UP000272706"/>
    </source>
</evidence>